<dbReference type="Proteomes" id="UP000095751">
    <property type="component" value="Unassembled WGS sequence"/>
</dbReference>
<dbReference type="InParanoid" id="A0A1E7FWQ2"/>
<evidence type="ECO:0000313" key="1">
    <source>
        <dbReference type="EMBL" id="OEU22223.1"/>
    </source>
</evidence>
<dbReference type="AlphaFoldDB" id="A0A1E7FWQ2"/>
<proteinExistence type="predicted"/>
<reference evidence="1 2" key="1">
    <citation type="submission" date="2016-09" db="EMBL/GenBank/DDBJ databases">
        <title>Extensive genetic diversity and differential bi-allelic expression allows diatom success in the polar Southern Ocean.</title>
        <authorList>
            <consortium name="DOE Joint Genome Institute"/>
            <person name="Mock T."/>
            <person name="Otillar R.P."/>
            <person name="Strauss J."/>
            <person name="Dupont C."/>
            <person name="Frickenhaus S."/>
            <person name="Maumus F."/>
            <person name="Mcmullan M."/>
            <person name="Sanges R."/>
            <person name="Schmutz J."/>
            <person name="Toseland A."/>
            <person name="Valas R."/>
            <person name="Veluchamy A."/>
            <person name="Ward B.J."/>
            <person name="Allen A."/>
            <person name="Barry K."/>
            <person name="Falciatore A."/>
            <person name="Ferrante M."/>
            <person name="Fortunato A.E."/>
            <person name="Gloeckner G."/>
            <person name="Gruber A."/>
            <person name="Hipkin R."/>
            <person name="Janech M."/>
            <person name="Kroth P."/>
            <person name="Leese F."/>
            <person name="Lindquist E."/>
            <person name="Lyon B.R."/>
            <person name="Martin J."/>
            <person name="Mayer C."/>
            <person name="Parker M."/>
            <person name="Quesneville H."/>
            <person name="Raymond J."/>
            <person name="Uhlig C."/>
            <person name="Valentin K.U."/>
            <person name="Worden A.Z."/>
            <person name="Armbrust E.V."/>
            <person name="Bowler C."/>
            <person name="Green B."/>
            <person name="Moulton V."/>
            <person name="Van Oosterhout C."/>
            <person name="Grigoriev I."/>
        </authorList>
    </citation>
    <scope>NUCLEOTIDE SEQUENCE [LARGE SCALE GENOMIC DNA]</scope>
    <source>
        <strain evidence="1 2">CCMP1102</strain>
    </source>
</reference>
<organism evidence="1 2">
    <name type="scientific">Fragilariopsis cylindrus CCMP1102</name>
    <dbReference type="NCBI Taxonomy" id="635003"/>
    <lineage>
        <taxon>Eukaryota</taxon>
        <taxon>Sar</taxon>
        <taxon>Stramenopiles</taxon>
        <taxon>Ochrophyta</taxon>
        <taxon>Bacillariophyta</taxon>
        <taxon>Bacillariophyceae</taxon>
        <taxon>Bacillariophycidae</taxon>
        <taxon>Bacillariales</taxon>
        <taxon>Bacillariaceae</taxon>
        <taxon>Fragilariopsis</taxon>
    </lineage>
</organism>
<keyword evidence="2" id="KW-1185">Reference proteome</keyword>
<evidence type="ECO:0000313" key="2">
    <source>
        <dbReference type="Proteomes" id="UP000095751"/>
    </source>
</evidence>
<sequence length="100" mass="11412">MQRNRNVKSAMIRFESEKGSESKCLHDDPTPSFIDRTGGHIMSASDFVPSMTFYEIKDVIAVRKGPHWKNLPYGTNIGKPCDNPMYNQREIGDIEYKSIS</sequence>
<protein>
    <submittedName>
        <fullName evidence="1">Uncharacterized protein</fullName>
    </submittedName>
</protein>
<gene>
    <name evidence="1" type="ORF">FRACYDRAFT_232377</name>
</gene>
<name>A0A1E7FWQ2_9STRA</name>
<accession>A0A1E7FWQ2</accession>
<dbReference type="EMBL" id="KV784353">
    <property type="protein sequence ID" value="OEU22223.1"/>
    <property type="molecule type" value="Genomic_DNA"/>
</dbReference>
<dbReference type="KEGG" id="fcy:FRACYDRAFT_232377"/>